<gene>
    <name evidence="1" type="ORF">GALL_421600</name>
</gene>
<name>A0A1J5Q8G3_9ZZZZ</name>
<dbReference type="NCBIfam" id="TIGR02646">
    <property type="entry name" value="retron system putative HNH endonuclease"/>
    <property type="match status" value="1"/>
</dbReference>
<comment type="caution">
    <text evidence="1">The sequence shown here is derived from an EMBL/GenBank/DDBJ whole genome shotgun (WGS) entry which is preliminary data.</text>
</comment>
<evidence type="ECO:0000313" key="1">
    <source>
        <dbReference type="EMBL" id="OIQ76164.1"/>
    </source>
</evidence>
<sequence length="194" mass="21883">MPSYGDLQNPQKRELHESLLSEQGWVCCYCGRQIDLHDSHIEHFRPQERYADLALNYENLHASCIRETKPGTPLHCGHAKGADFDEALQISPLEAHCESRFTYALDGSIIPSDATDAQAAYMVELLKLDIAFLRNRRGSEVSSVFDPAFLETATMQELEALRDFFRARSAQGRAQSFGHVLARFAEQRLLDASP</sequence>
<organism evidence="1">
    <name type="scientific">mine drainage metagenome</name>
    <dbReference type="NCBI Taxonomy" id="410659"/>
    <lineage>
        <taxon>unclassified sequences</taxon>
        <taxon>metagenomes</taxon>
        <taxon>ecological metagenomes</taxon>
    </lineage>
</organism>
<proteinExistence type="predicted"/>
<dbReference type="AlphaFoldDB" id="A0A1J5Q8G3"/>
<dbReference type="EMBL" id="MLJW01001948">
    <property type="protein sequence ID" value="OIQ76164.1"/>
    <property type="molecule type" value="Genomic_DNA"/>
</dbReference>
<accession>A0A1J5Q8G3</accession>
<dbReference type="InterPro" id="IPR013467">
    <property type="entry name" value="HNH78-like"/>
</dbReference>
<reference evidence="1" key="1">
    <citation type="submission" date="2016-10" db="EMBL/GenBank/DDBJ databases">
        <title>Sequence of Gallionella enrichment culture.</title>
        <authorList>
            <person name="Poehlein A."/>
            <person name="Muehling M."/>
            <person name="Daniel R."/>
        </authorList>
    </citation>
    <scope>NUCLEOTIDE SEQUENCE</scope>
</reference>
<dbReference type="Gene3D" id="1.10.30.50">
    <property type="match status" value="1"/>
</dbReference>
<evidence type="ECO:0008006" key="2">
    <source>
        <dbReference type="Google" id="ProtNLM"/>
    </source>
</evidence>
<protein>
    <recommendedName>
        <fullName evidence="2">TIGR02646 family protein</fullName>
    </recommendedName>
</protein>